<evidence type="ECO:0000313" key="2">
    <source>
        <dbReference type="EMBL" id="MUH35391.1"/>
    </source>
</evidence>
<sequence length="247" mass="28257">MKTTAELIHTNVKNLTSLWETAGVAFDSYSKTPVFEYCEINGSEWPNRVWLHQPITQETIDLIKQKIGATTTPITLPVWDIYNENESVILENNDFSFIFEQVGMSLKPSHLFDVKSDVEIVRVSNPTEAMLWSELFQKSFGYVISSETVNKTLGKIEYYIAYSNSLPVGTALLHKTDSVMGVHAIGIPPEMRRRGYADQIMKLLINNIIKNGYEYITLQASNMGKNLYLKLGFEEQFLIKNYRLVQQ</sequence>
<dbReference type="Gene3D" id="3.40.630.30">
    <property type="match status" value="1"/>
</dbReference>
<comment type="caution">
    <text evidence="2">The sequence shown here is derived from an EMBL/GenBank/DDBJ whole genome shotgun (WGS) entry which is preliminary data.</text>
</comment>
<evidence type="ECO:0000259" key="1">
    <source>
        <dbReference type="PROSITE" id="PS51186"/>
    </source>
</evidence>
<evidence type="ECO:0000313" key="3">
    <source>
        <dbReference type="Proteomes" id="UP000540519"/>
    </source>
</evidence>
<dbReference type="OrthoDB" id="1096234at2"/>
<reference evidence="2 3" key="1">
    <citation type="journal article" date="2019" name="Mar. Drugs">
        <title>Comparative Genomics and CAZyme Genome Repertoires of Marine Zobellia amurskyensis KMM 3526(T) and Zobellia laminariae KMM 3676(T).</title>
        <authorList>
            <person name="Chernysheva N."/>
            <person name="Bystritskaya E."/>
            <person name="Stenkova A."/>
            <person name="Golovkin I."/>
            <person name="Nedashkovskaya O."/>
            <person name="Isaeva M."/>
        </authorList>
    </citation>
    <scope>NUCLEOTIDE SEQUENCE [LARGE SCALE GENOMIC DNA]</scope>
    <source>
        <strain evidence="2 3">KMM 3526</strain>
    </source>
</reference>
<dbReference type="Pfam" id="PF13673">
    <property type="entry name" value="Acetyltransf_10"/>
    <property type="match status" value="1"/>
</dbReference>
<dbReference type="GO" id="GO:0016747">
    <property type="term" value="F:acyltransferase activity, transferring groups other than amino-acyl groups"/>
    <property type="evidence" value="ECO:0007669"/>
    <property type="project" value="InterPro"/>
</dbReference>
<protein>
    <submittedName>
        <fullName evidence="2">GNAT family N-acetyltransferase</fullName>
    </submittedName>
</protein>
<dbReference type="InterPro" id="IPR000182">
    <property type="entry name" value="GNAT_dom"/>
</dbReference>
<gene>
    <name evidence="2" type="ORF">D9O36_06030</name>
</gene>
<organism evidence="2 3">
    <name type="scientific">Zobellia amurskyensis</name>
    <dbReference type="NCBI Taxonomy" id="248905"/>
    <lineage>
        <taxon>Bacteria</taxon>
        <taxon>Pseudomonadati</taxon>
        <taxon>Bacteroidota</taxon>
        <taxon>Flavobacteriia</taxon>
        <taxon>Flavobacteriales</taxon>
        <taxon>Flavobacteriaceae</taxon>
        <taxon>Zobellia</taxon>
    </lineage>
</organism>
<name>A0A7X3D1F4_9FLAO</name>
<dbReference type="Proteomes" id="UP000540519">
    <property type="component" value="Unassembled WGS sequence"/>
</dbReference>
<proteinExistence type="predicted"/>
<dbReference type="AlphaFoldDB" id="A0A7X3D1F4"/>
<dbReference type="InterPro" id="IPR016181">
    <property type="entry name" value="Acyl_CoA_acyltransferase"/>
</dbReference>
<keyword evidence="2" id="KW-0808">Transferase</keyword>
<dbReference type="RefSeq" id="WP_155599232.1">
    <property type="nucleotide sequence ID" value="NZ_RCNR01000008.1"/>
</dbReference>
<accession>A0A7X3D1F4</accession>
<keyword evidence="3" id="KW-1185">Reference proteome</keyword>
<dbReference type="EMBL" id="RCNR01000008">
    <property type="protein sequence ID" value="MUH35391.1"/>
    <property type="molecule type" value="Genomic_DNA"/>
</dbReference>
<feature type="domain" description="N-acetyltransferase" evidence="1">
    <location>
        <begin position="119"/>
        <end position="247"/>
    </location>
</feature>
<dbReference type="CDD" id="cd04301">
    <property type="entry name" value="NAT_SF"/>
    <property type="match status" value="1"/>
</dbReference>
<dbReference type="PROSITE" id="PS51186">
    <property type="entry name" value="GNAT"/>
    <property type="match status" value="1"/>
</dbReference>
<dbReference type="SUPFAM" id="SSF55729">
    <property type="entry name" value="Acyl-CoA N-acyltransferases (Nat)"/>
    <property type="match status" value="1"/>
</dbReference>